<comment type="caution">
    <text evidence="3">The sequence shown here is derived from an EMBL/GenBank/DDBJ whole genome shotgun (WGS) entry which is preliminary data.</text>
</comment>
<feature type="transmembrane region" description="Helical" evidence="1">
    <location>
        <begin position="66"/>
        <end position="89"/>
    </location>
</feature>
<dbReference type="EMBL" id="NDWU01000002">
    <property type="protein sequence ID" value="PUA34190.1"/>
    <property type="molecule type" value="Genomic_DNA"/>
</dbReference>
<name>A0A2R7Y9I0_9ARCH</name>
<evidence type="ECO:0000313" key="3">
    <source>
        <dbReference type="EMBL" id="PUA34190.1"/>
    </source>
</evidence>
<dbReference type="SMART" id="SM00014">
    <property type="entry name" value="acidPPc"/>
    <property type="match status" value="1"/>
</dbReference>
<feature type="transmembrane region" description="Helical" evidence="1">
    <location>
        <begin position="96"/>
        <end position="117"/>
    </location>
</feature>
<dbReference type="PANTHER" id="PTHR14969">
    <property type="entry name" value="SPHINGOSINE-1-PHOSPHATE PHOSPHOHYDROLASE"/>
    <property type="match status" value="1"/>
</dbReference>
<evidence type="ECO:0000256" key="1">
    <source>
        <dbReference type="SAM" id="Phobius"/>
    </source>
</evidence>
<dbReference type="Gene3D" id="1.20.144.10">
    <property type="entry name" value="Phosphatidic acid phosphatase type 2/haloperoxidase"/>
    <property type="match status" value="1"/>
</dbReference>
<feature type="domain" description="Phosphatidic acid phosphatase type 2/haloperoxidase" evidence="2">
    <location>
        <begin position="95"/>
        <end position="207"/>
    </location>
</feature>
<keyword evidence="1" id="KW-1133">Transmembrane helix</keyword>
<dbReference type="SUPFAM" id="SSF48317">
    <property type="entry name" value="Acid phosphatase/Vanadium-dependent haloperoxidase"/>
    <property type="match status" value="1"/>
</dbReference>
<gene>
    <name evidence="3" type="ORF">B9J98_00940</name>
</gene>
<dbReference type="AlphaFoldDB" id="A0A2R7Y9I0"/>
<dbReference type="PANTHER" id="PTHR14969:SF13">
    <property type="entry name" value="AT30094P"/>
    <property type="match status" value="1"/>
</dbReference>
<evidence type="ECO:0000313" key="4">
    <source>
        <dbReference type="Proteomes" id="UP000244066"/>
    </source>
</evidence>
<proteinExistence type="predicted"/>
<organism evidence="3 4">
    <name type="scientific">Candidatus Terraquivivens tikiterensis</name>
    <dbReference type="NCBI Taxonomy" id="1980982"/>
    <lineage>
        <taxon>Archaea</taxon>
        <taxon>Nitrososphaerota</taxon>
        <taxon>Candidatus Wolframiiraptoraceae</taxon>
        <taxon>Candidatus Terraquivivens</taxon>
    </lineage>
</organism>
<feature type="transmembrane region" description="Helical" evidence="1">
    <location>
        <begin position="137"/>
        <end position="154"/>
    </location>
</feature>
<dbReference type="Proteomes" id="UP000244066">
    <property type="component" value="Unassembled WGS sequence"/>
</dbReference>
<accession>A0A2R7Y9I0</accession>
<sequence length="225" mass="24583">MFMGKLGAVARAGLIKEYRKLLTCLALFLAFLLILLFRSGFSQIDSRVSLWVPSIQSVNFTGIALAISDAFEIHVLLMVTAALAALLFFKHRKEEGLLLLGAMGGVAAVTEAVKVLIRSPRPLNGLTVESGFSFPSGHVSGITVFCGILAFIAWQRWRSDRSRRLIIALAVGVASLVGLDRIYLNVHWFSDVLGGYVLGTFWVSLSILVYDVLRRKGALRSKISG</sequence>
<evidence type="ECO:0000259" key="2">
    <source>
        <dbReference type="SMART" id="SM00014"/>
    </source>
</evidence>
<dbReference type="InterPro" id="IPR036938">
    <property type="entry name" value="PAP2/HPO_sf"/>
</dbReference>
<keyword evidence="1" id="KW-0472">Membrane</keyword>
<dbReference type="CDD" id="cd03392">
    <property type="entry name" value="PAP2_like_2"/>
    <property type="match status" value="1"/>
</dbReference>
<protein>
    <recommendedName>
        <fullName evidence="2">Phosphatidic acid phosphatase type 2/haloperoxidase domain-containing protein</fullName>
    </recommendedName>
</protein>
<reference evidence="3 4" key="1">
    <citation type="submission" date="2017-04" db="EMBL/GenBank/DDBJ databases">
        <title>Draft Aigarchaeota genome from a New Zealand hot spring.</title>
        <authorList>
            <person name="Reysenbach A.-L."/>
            <person name="Donaho J.A."/>
            <person name="Gerhart J."/>
            <person name="Kelley J.F."/>
            <person name="Kouba K."/>
            <person name="Podar M."/>
            <person name="Stott M."/>
        </authorList>
    </citation>
    <scope>NUCLEOTIDE SEQUENCE [LARGE SCALE GENOMIC DNA]</scope>
    <source>
        <strain evidence="3">NZ13_MG1</strain>
    </source>
</reference>
<dbReference type="Pfam" id="PF01569">
    <property type="entry name" value="PAP2"/>
    <property type="match status" value="1"/>
</dbReference>
<dbReference type="InterPro" id="IPR000326">
    <property type="entry name" value="PAP2/HPO"/>
</dbReference>
<feature type="transmembrane region" description="Helical" evidence="1">
    <location>
        <begin position="196"/>
        <end position="213"/>
    </location>
</feature>
<feature type="transmembrane region" description="Helical" evidence="1">
    <location>
        <begin position="166"/>
        <end position="184"/>
    </location>
</feature>
<keyword evidence="1" id="KW-0812">Transmembrane</keyword>